<dbReference type="Proteomes" id="UP001060085">
    <property type="component" value="Linkage Group LG08"/>
</dbReference>
<evidence type="ECO:0000313" key="2">
    <source>
        <dbReference type="Proteomes" id="UP001060085"/>
    </source>
</evidence>
<comment type="caution">
    <text evidence="1">The sequence shown here is derived from an EMBL/GenBank/DDBJ whole genome shotgun (WGS) entry which is preliminary data.</text>
</comment>
<evidence type="ECO:0000313" key="1">
    <source>
        <dbReference type="EMBL" id="KAI5647943.1"/>
    </source>
</evidence>
<gene>
    <name evidence="1" type="ORF">M9H77_33948</name>
</gene>
<accession>A0ACB9ZK51</accession>
<name>A0ACB9ZK51_CATRO</name>
<protein>
    <submittedName>
        <fullName evidence="1">Uncharacterized protein</fullName>
    </submittedName>
</protein>
<proteinExistence type="predicted"/>
<organism evidence="1 2">
    <name type="scientific">Catharanthus roseus</name>
    <name type="common">Madagascar periwinkle</name>
    <name type="synonym">Vinca rosea</name>
    <dbReference type="NCBI Taxonomy" id="4058"/>
    <lineage>
        <taxon>Eukaryota</taxon>
        <taxon>Viridiplantae</taxon>
        <taxon>Streptophyta</taxon>
        <taxon>Embryophyta</taxon>
        <taxon>Tracheophyta</taxon>
        <taxon>Spermatophyta</taxon>
        <taxon>Magnoliopsida</taxon>
        <taxon>eudicotyledons</taxon>
        <taxon>Gunneridae</taxon>
        <taxon>Pentapetalae</taxon>
        <taxon>asterids</taxon>
        <taxon>lamiids</taxon>
        <taxon>Gentianales</taxon>
        <taxon>Apocynaceae</taxon>
        <taxon>Rauvolfioideae</taxon>
        <taxon>Vinceae</taxon>
        <taxon>Catharanthinae</taxon>
        <taxon>Catharanthus</taxon>
    </lineage>
</organism>
<sequence>MVAQEVKAISECASRIKSNILSGWQKGVLVPATVIGGVQSLLLTLICNIANTCFSKKSSGLGNSDHDDKGEQCNFIDAAIAFCKLQHLNPTVPIKTQTELIVAMHDMLAEFGLCCAHGSNDKEEGTFLKLAIKHLLALHMKLKSNFQTLNEAPEKLQVDQQPLPENNVKRSEQISDAMFLEEPKFQMLKAEVDRVDLDMACTEVKDDVGRTSSESISTHIDPEKEKNGVECEKDVNGKPNGTLSDKEKDKANSQPIDSEKYMTEDEREELEIGIDNALDQCFYCLYGLNLRSDSSYEDDLAMHKNTSRGDYQTKEQCADVFQYILPYAKASSRTGLIKLRRVLRAIRKHFPQPPDHILVGNAIDKFLDDPDLCEDKLSEEAGSNGFRDSMLKIVFPDPGHLTERQASSAGSSEPYLDVYCNLYYFLALSEEISATDKWAGFVLTKDGEEFVEQNAKLFKYDLLYNPLRFESWQRLANIYDEEVDLLLNDGSKQINVLGWRKNASLPQRVEASRRRSRRCLLMTLALAKTAIQQGEIHELLALVYYDGLQNVVPFYDQRYIIPSKDAMWMLFCENSMRHFKKAFEHKKDWSHAFYLGKLSEKLGYSPDVSFSYYDEAIALNPSAVDPFYRIHASRLKLLCSRGKENQEFLKVVAAYSFTESTRQSVMSTLRNVAGEIPESSKHVEQISSDRNSGMDSMKLEEMWNMLYNDCLSALEICVEGDLKHFHKARYMLAQGLYRRGGSGDVEKAKEELSFCFKSSRSSFTINMWEIDSMVKKGRRKTPGVSGNRKALEVNLPESSRKFITCIRKYILFYLKLLEEAGDIFTLDRAFISLRADKRFSLCLEDIVPLVLGRYMKALILSVRQSENGTDAGGGAIEHLLEKIFSLFLEQVNLWSDICSLPEIKTPELTENCLYTYLYQYIQLLERSVKVEALEGINEKIRKRFKNPKLSNSNGAKVYKNVSVAWCRSLVISMSLITPLHSRLSSEIQVPGLGGSGLESTQLLCVDLQSDELWSSSSEDQDHLKSLEAKWNPSLSKIRNVIVKKAADEDLETASVLLRSSYNFYKDTSCALLPSGINLYMVPSQLATETYIQPGIDGVDILDMNTSRKLLLWAYTLLHGYCPNLSIVIKYCEENAKLKVKKGAGISLLSGTNSPSATTSNTGGVKEGTGKSNETEASTIITAAATSLSETDAAQKTASATSPETENTLNVASASSRGTQGSHNTASVSLPQTETGCSMPSASLLDSGSTNWAPATSSDQNQITVRATIDLNQASEESNMDTQEDQ</sequence>
<dbReference type="EMBL" id="CM044708">
    <property type="protein sequence ID" value="KAI5647943.1"/>
    <property type="molecule type" value="Genomic_DNA"/>
</dbReference>
<reference evidence="2" key="1">
    <citation type="journal article" date="2023" name="Nat. Plants">
        <title>Single-cell RNA sequencing provides a high-resolution roadmap for understanding the multicellular compartmentation of specialized metabolism.</title>
        <authorList>
            <person name="Sun S."/>
            <person name="Shen X."/>
            <person name="Li Y."/>
            <person name="Li Y."/>
            <person name="Wang S."/>
            <person name="Li R."/>
            <person name="Zhang H."/>
            <person name="Shen G."/>
            <person name="Guo B."/>
            <person name="Wei J."/>
            <person name="Xu J."/>
            <person name="St-Pierre B."/>
            <person name="Chen S."/>
            <person name="Sun C."/>
        </authorList>
    </citation>
    <scope>NUCLEOTIDE SEQUENCE [LARGE SCALE GENOMIC DNA]</scope>
</reference>
<keyword evidence="2" id="KW-1185">Reference proteome</keyword>